<accession>A0AAV6K0T2</accession>
<keyword evidence="1" id="KW-1133">Transmembrane helix</keyword>
<keyword evidence="3" id="KW-1185">Reference proteome</keyword>
<evidence type="ECO:0000313" key="2">
    <source>
        <dbReference type="EMBL" id="KAG5546011.1"/>
    </source>
</evidence>
<dbReference type="AlphaFoldDB" id="A0AAV6K0T2"/>
<gene>
    <name evidence="2" type="ORF">RHGRI_018248</name>
</gene>
<comment type="caution">
    <text evidence="2">The sequence shown here is derived from an EMBL/GenBank/DDBJ whole genome shotgun (WGS) entry which is preliminary data.</text>
</comment>
<dbReference type="Proteomes" id="UP000823749">
    <property type="component" value="Chromosome 6"/>
</dbReference>
<proteinExistence type="predicted"/>
<keyword evidence="1" id="KW-0472">Membrane</keyword>
<evidence type="ECO:0000313" key="3">
    <source>
        <dbReference type="Proteomes" id="UP000823749"/>
    </source>
</evidence>
<name>A0AAV6K0T2_9ERIC</name>
<dbReference type="EMBL" id="JACTNZ010000006">
    <property type="protein sequence ID" value="KAG5546011.1"/>
    <property type="molecule type" value="Genomic_DNA"/>
</dbReference>
<evidence type="ECO:0000256" key="1">
    <source>
        <dbReference type="SAM" id="Phobius"/>
    </source>
</evidence>
<keyword evidence="1" id="KW-0812">Transmembrane</keyword>
<sequence>MMLVVPRKHLESILVTSFTLAAFLFALPREYKEDRGGGGTSSPVPTVVFNTLPPSTFHVFILSLIFAFSFSLSALLIHDSPDHNSTTANKTSDNSHQHLVVNLFGCSSLASIATALAVLFRALLLTATEAYYSSSVPTTMLRRSCSNAWAEFIA</sequence>
<reference evidence="2 3" key="1">
    <citation type="submission" date="2020-08" db="EMBL/GenBank/DDBJ databases">
        <title>Plant Genome Project.</title>
        <authorList>
            <person name="Zhang R.-G."/>
        </authorList>
    </citation>
    <scope>NUCLEOTIDE SEQUENCE [LARGE SCALE GENOMIC DNA]</scope>
    <source>
        <strain evidence="2">WSP0</strain>
        <tissue evidence="2">Leaf</tissue>
    </source>
</reference>
<organism evidence="2 3">
    <name type="scientific">Rhododendron griersonianum</name>
    <dbReference type="NCBI Taxonomy" id="479676"/>
    <lineage>
        <taxon>Eukaryota</taxon>
        <taxon>Viridiplantae</taxon>
        <taxon>Streptophyta</taxon>
        <taxon>Embryophyta</taxon>
        <taxon>Tracheophyta</taxon>
        <taxon>Spermatophyta</taxon>
        <taxon>Magnoliopsida</taxon>
        <taxon>eudicotyledons</taxon>
        <taxon>Gunneridae</taxon>
        <taxon>Pentapetalae</taxon>
        <taxon>asterids</taxon>
        <taxon>Ericales</taxon>
        <taxon>Ericaceae</taxon>
        <taxon>Ericoideae</taxon>
        <taxon>Rhodoreae</taxon>
        <taxon>Rhododendron</taxon>
    </lineage>
</organism>
<feature type="transmembrane region" description="Helical" evidence="1">
    <location>
        <begin position="57"/>
        <end position="78"/>
    </location>
</feature>
<protein>
    <submittedName>
        <fullName evidence="2">Uncharacterized protein</fullName>
    </submittedName>
</protein>
<feature type="transmembrane region" description="Helical" evidence="1">
    <location>
        <begin position="99"/>
        <end position="124"/>
    </location>
</feature>